<protein>
    <recommendedName>
        <fullName evidence="1">HTH cro/C1-type domain-containing protein</fullName>
    </recommendedName>
</protein>
<sequence length="289" mass="33352">MDNNQLGAYIKRVRTERKIRIDAVTPGSVAKLSRFENGKTNLSNEDLFLVMQRLGVGIDDLKLSFVQYQSPFVRFTEDFLRERREMTLARLNDLWRTYTRAHVATGKLADVNQLMFKAVRAQLITKELVFLDSEVERKVTQLLQANAHWLQYDYALFTLAVPFLQQRTVLNLFTQMLNEADQYTDAYTDQRAVVTSEVVKTLLLRGAKVELTQPVVLLRRLRPHELWGNDAMMKHYLLARADAVLNGTEDDGTVAELFRSLDVLGMSKTKNYLQFINNEIDRAESEVND</sequence>
<dbReference type="EMBL" id="AYYO01000011">
    <property type="protein sequence ID" value="KRM55852.1"/>
    <property type="molecule type" value="Genomic_DNA"/>
</dbReference>
<dbReference type="RefSeq" id="WP_054677775.1">
    <property type="nucleotide sequence ID" value="NZ_AYYO01000011.1"/>
</dbReference>
<dbReference type="GO" id="GO:0003677">
    <property type="term" value="F:DNA binding"/>
    <property type="evidence" value="ECO:0007669"/>
    <property type="project" value="InterPro"/>
</dbReference>
<name>A0A0R1ZY31_9LACO</name>
<evidence type="ECO:0000259" key="1">
    <source>
        <dbReference type="PROSITE" id="PS50943"/>
    </source>
</evidence>
<dbReference type="OrthoDB" id="34624at2"/>
<dbReference type="InterPro" id="IPR010982">
    <property type="entry name" value="Lambda_DNA-bd_dom_sf"/>
</dbReference>
<dbReference type="CDD" id="cd00093">
    <property type="entry name" value="HTH_XRE"/>
    <property type="match status" value="1"/>
</dbReference>
<dbReference type="PROSITE" id="PS50943">
    <property type="entry name" value="HTH_CROC1"/>
    <property type="match status" value="1"/>
</dbReference>
<dbReference type="AlphaFoldDB" id="A0A0R1ZY31"/>
<dbReference type="Proteomes" id="UP000051679">
    <property type="component" value="Unassembled WGS sequence"/>
</dbReference>
<gene>
    <name evidence="2" type="ORF">FC18_GL000902</name>
</gene>
<evidence type="ECO:0000313" key="3">
    <source>
        <dbReference type="Proteomes" id="UP000051679"/>
    </source>
</evidence>
<dbReference type="SUPFAM" id="SSF47413">
    <property type="entry name" value="lambda repressor-like DNA-binding domains"/>
    <property type="match status" value="1"/>
</dbReference>
<dbReference type="PATRIC" id="fig|1291052.5.peg.918"/>
<feature type="domain" description="HTH cro/C1-type" evidence="1">
    <location>
        <begin position="28"/>
        <end position="61"/>
    </location>
</feature>
<organism evidence="2 3">
    <name type="scientific">Lacticaseibacillus sharpeae JCM 1186 = DSM 20505</name>
    <dbReference type="NCBI Taxonomy" id="1291052"/>
    <lineage>
        <taxon>Bacteria</taxon>
        <taxon>Bacillati</taxon>
        <taxon>Bacillota</taxon>
        <taxon>Bacilli</taxon>
        <taxon>Lactobacillales</taxon>
        <taxon>Lactobacillaceae</taxon>
        <taxon>Lacticaseibacillus</taxon>
    </lineage>
</organism>
<keyword evidence="3" id="KW-1185">Reference proteome</keyword>
<evidence type="ECO:0000313" key="2">
    <source>
        <dbReference type="EMBL" id="KRM55852.1"/>
    </source>
</evidence>
<reference evidence="2 3" key="1">
    <citation type="journal article" date="2015" name="Genome Announc.">
        <title>Expanding the biotechnology potential of lactobacilli through comparative genomics of 213 strains and associated genera.</title>
        <authorList>
            <person name="Sun Z."/>
            <person name="Harris H.M."/>
            <person name="McCann A."/>
            <person name="Guo C."/>
            <person name="Argimon S."/>
            <person name="Zhang W."/>
            <person name="Yang X."/>
            <person name="Jeffery I.B."/>
            <person name="Cooney J.C."/>
            <person name="Kagawa T.F."/>
            <person name="Liu W."/>
            <person name="Song Y."/>
            <person name="Salvetti E."/>
            <person name="Wrobel A."/>
            <person name="Rasinkangas P."/>
            <person name="Parkhill J."/>
            <person name="Rea M.C."/>
            <person name="O'Sullivan O."/>
            <person name="Ritari J."/>
            <person name="Douillard F.P."/>
            <person name="Paul Ross R."/>
            <person name="Yang R."/>
            <person name="Briner A.E."/>
            <person name="Felis G.E."/>
            <person name="de Vos W.M."/>
            <person name="Barrangou R."/>
            <person name="Klaenhammer T.R."/>
            <person name="Caufield P.W."/>
            <person name="Cui Y."/>
            <person name="Zhang H."/>
            <person name="O'Toole P.W."/>
        </authorList>
    </citation>
    <scope>NUCLEOTIDE SEQUENCE [LARGE SCALE GENOMIC DNA]</scope>
    <source>
        <strain evidence="2 3">DSM 20505</strain>
    </source>
</reference>
<dbReference type="InterPro" id="IPR001387">
    <property type="entry name" value="Cro/C1-type_HTH"/>
</dbReference>
<accession>A0A0R1ZY31</accession>
<proteinExistence type="predicted"/>
<dbReference type="STRING" id="1291052.FC18_GL000902"/>
<comment type="caution">
    <text evidence="2">The sequence shown here is derived from an EMBL/GenBank/DDBJ whole genome shotgun (WGS) entry which is preliminary data.</text>
</comment>